<reference evidence="4" key="1">
    <citation type="submission" date="2021-02" db="EMBL/GenBank/DDBJ databases">
        <authorList>
            <person name="Nowell W R."/>
        </authorList>
    </citation>
    <scope>NUCLEOTIDE SEQUENCE</scope>
    <source>
        <strain evidence="4">Ploen Becks lab</strain>
    </source>
</reference>
<dbReference type="EMBL" id="CAJNOC010009762">
    <property type="protein sequence ID" value="CAF1132632.1"/>
    <property type="molecule type" value="Genomic_DNA"/>
</dbReference>
<evidence type="ECO:0000313" key="4">
    <source>
        <dbReference type="EMBL" id="CAF1132632.1"/>
    </source>
</evidence>
<name>A0A814RE15_9BILA</name>
<organism evidence="4 5">
    <name type="scientific">Brachionus calyciflorus</name>
    <dbReference type="NCBI Taxonomy" id="104777"/>
    <lineage>
        <taxon>Eukaryota</taxon>
        <taxon>Metazoa</taxon>
        <taxon>Spiralia</taxon>
        <taxon>Gnathifera</taxon>
        <taxon>Rotifera</taxon>
        <taxon>Eurotatoria</taxon>
        <taxon>Monogononta</taxon>
        <taxon>Pseudotrocha</taxon>
        <taxon>Ploima</taxon>
        <taxon>Brachionidae</taxon>
        <taxon>Brachionus</taxon>
    </lineage>
</organism>
<evidence type="ECO:0000256" key="2">
    <source>
        <dbReference type="ARBA" id="ARBA00022729"/>
    </source>
</evidence>
<dbReference type="AlphaFoldDB" id="A0A814RE15"/>
<keyword evidence="5" id="KW-1185">Reference proteome</keyword>
<dbReference type="InterPro" id="IPR001611">
    <property type="entry name" value="Leu-rich_rpt"/>
</dbReference>
<evidence type="ECO:0000256" key="1">
    <source>
        <dbReference type="ARBA" id="ARBA00022614"/>
    </source>
</evidence>
<feature type="non-terminal residue" evidence="4">
    <location>
        <position position="1"/>
    </location>
</feature>
<dbReference type="Proteomes" id="UP000663879">
    <property type="component" value="Unassembled WGS sequence"/>
</dbReference>
<dbReference type="InterPro" id="IPR050328">
    <property type="entry name" value="Dev_Immune_Receptor"/>
</dbReference>
<dbReference type="SMART" id="SM00369">
    <property type="entry name" value="LRR_TYP"/>
    <property type="match status" value="3"/>
</dbReference>
<gene>
    <name evidence="4" type="ORF">OXX778_LOCUS22545</name>
</gene>
<dbReference type="PANTHER" id="PTHR24373:SF275">
    <property type="entry name" value="TIR DOMAIN-CONTAINING PROTEIN"/>
    <property type="match status" value="1"/>
</dbReference>
<accession>A0A814RE15</accession>
<dbReference type="SUPFAM" id="SSF52058">
    <property type="entry name" value="L domain-like"/>
    <property type="match status" value="1"/>
</dbReference>
<dbReference type="Gene3D" id="3.80.10.10">
    <property type="entry name" value="Ribonuclease Inhibitor"/>
    <property type="match status" value="1"/>
</dbReference>
<dbReference type="InterPro" id="IPR026906">
    <property type="entry name" value="LRR_5"/>
</dbReference>
<keyword evidence="2" id="KW-0732">Signal</keyword>
<dbReference type="InterPro" id="IPR032675">
    <property type="entry name" value="LRR_dom_sf"/>
</dbReference>
<dbReference type="PROSITE" id="PS51450">
    <property type="entry name" value="LRR"/>
    <property type="match status" value="1"/>
</dbReference>
<protein>
    <submittedName>
        <fullName evidence="4">Uncharacterized protein</fullName>
    </submittedName>
</protein>
<sequence length="336" mass="39585">MLGLIKIPKEIFKKLLFIENLLISDYHCYLEANDFSYLENLVYFAFVRSVQEIRPNAFNGLNNLVYLNLNYCYLSYLEEGCFDGLINLKFLNLHKNFLGEIRDSVFAPLKKLIHLDLSDNRIRNELNLNGLESLRYLNISSNYYQYYFNLSVNVLISLEALKYDRNLTEHRIDTEKLKYLCLSTFPTELSSNPNAFKSLEYLNINNLCKDNQFLDQFNFENLKVLIAEFDKIPKFGKNLRNLKYLKIFKAEEFDIFCFEYLNRVNNLKYFGIRLQGKAKSSSFSIKEPIFEKLIQANENLESSKSSDYFKSYVSDYKADPLEYVSDELRESTDSSI</sequence>
<dbReference type="InterPro" id="IPR003591">
    <property type="entry name" value="Leu-rich_rpt_typical-subtyp"/>
</dbReference>
<dbReference type="Pfam" id="PF13306">
    <property type="entry name" value="LRR_5"/>
    <property type="match status" value="1"/>
</dbReference>
<proteinExistence type="predicted"/>
<keyword evidence="1" id="KW-0433">Leucine-rich repeat</keyword>
<comment type="caution">
    <text evidence="4">The sequence shown here is derived from an EMBL/GenBank/DDBJ whole genome shotgun (WGS) entry which is preliminary data.</text>
</comment>
<evidence type="ECO:0000313" key="5">
    <source>
        <dbReference type="Proteomes" id="UP000663879"/>
    </source>
</evidence>
<keyword evidence="3" id="KW-0677">Repeat</keyword>
<evidence type="ECO:0000256" key="3">
    <source>
        <dbReference type="ARBA" id="ARBA00022737"/>
    </source>
</evidence>
<dbReference type="PANTHER" id="PTHR24373">
    <property type="entry name" value="SLIT RELATED LEUCINE-RICH REPEAT NEURONAL PROTEIN"/>
    <property type="match status" value="1"/>
</dbReference>